<evidence type="ECO:0000256" key="1">
    <source>
        <dbReference type="ARBA" id="ARBA00007198"/>
    </source>
</evidence>
<evidence type="ECO:0000256" key="5">
    <source>
        <dbReference type="ARBA" id="ARBA00039879"/>
    </source>
</evidence>
<proteinExistence type="inferred from homology"/>
<comment type="similarity">
    <text evidence="1 6 7">Belongs to the ArsC family.</text>
</comment>
<dbReference type="PROSITE" id="PS51353">
    <property type="entry name" value="ARSC"/>
    <property type="match status" value="1"/>
</dbReference>
<comment type="caution">
    <text evidence="8">The sequence shown here is derived from an EMBL/GenBank/DDBJ whole genome shotgun (WGS) entry which is preliminary data.</text>
</comment>
<dbReference type="Proteomes" id="UP000281691">
    <property type="component" value="Unassembled WGS sequence"/>
</dbReference>
<protein>
    <recommendedName>
        <fullName evidence="5 7">Arsenate reductase</fullName>
        <ecNumber evidence="4 7">1.20.4.1</ecNumber>
    </recommendedName>
</protein>
<dbReference type="Gene3D" id="3.40.30.10">
    <property type="entry name" value="Glutaredoxin"/>
    <property type="match status" value="1"/>
</dbReference>
<evidence type="ECO:0000256" key="2">
    <source>
        <dbReference type="ARBA" id="ARBA00022849"/>
    </source>
</evidence>
<sequence length="114" mass="12686">MIVTLYHNPKCSKSRETLEIIQALGIEPIIVEYLKTPLSAEQIAVLICESGISVQQALRTDVEVYTQQVAGKTLSDEELIQLMAENPSLLNRPFASSSQGTRFCRPPELVKEIL</sequence>
<keyword evidence="2" id="KW-0059">Arsenical resistance</keyword>
<dbReference type="RefSeq" id="WP_124211237.1">
    <property type="nucleotide sequence ID" value="NZ_CP016615.1"/>
</dbReference>
<dbReference type="GO" id="GO:0046685">
    <property type="term" value="P:response to arsenic-containing substance"/>
    <property type="evidence" value="ECO:0007669"/>
    <property type="project" value="UniProtKB-KW"/>
</dbReference>
<dbReference type="EC" id="1.20.4.1" evidence="4 7"/>
<dbReference type="AlphaFoldDB" id="A0A3N4VLW1"/>
<gene>
    <name evidence="8" type="ORF">EDC46_1073</name>
</gene>
<evidence type="ECO:0000256" key="3">
    <source>
        <dbReference type="ARBA" id="ARBA00023002"/>
    </source>
</evidence>
<evidence type="ECO:0000256" key="7">
    <source>
        <dbReference type="RuleBase" id="RU362029"/>
    </source>
</evidence>
<dbReference type="InterPro" id="IPR036249">
    <property type="entry name" value="Thioredoxin-like_sf"/>
</dbReference>
<organism evidence="8 9">
    <name type="scientific">Vespertiliibacter pulmonis</name>
    <dbReference type="NCBI Taxonomy" id="1443036"/>
    <lineage>
        <taxon>Bacteria</taxon>
        <taxon>Pseudomonadati</taxon>
        <taxon>Pseudomonadota</taxon>
        <taxon>Gammaproteobacteria</taxon>
        <taxon>Pasteurellales</taxon>
        <taxon>Pasteurellaceae</taxon>
        <taxon>Vespertiliibacter</taxon>
    </lineage>
</organism>
<dbReference type="GO" id="GO:0008794">
    <property type="term" value="F:arsenate reductase (glutaredoxin) activity"/>
    <property type="evidence" value="ECO:0007669"/>
    <property type="project" value="UniProtKB-UniRule"/>
</dbReference>
<reference evidence="8 9" key="1">
    <citation type="submission" date="2018-11" db="EMBL/GenBank/DDBJ databases">
        <title>Genomic Encyclopedia of Type Strains, Phase IV (KMG-IV): sequencing the most valuable type-strain genomes for metagenomic binning, comparative biology and taxonomic classification.</title>
        <authorList>
            <person name="Goeker M."/>
        </authorList>
    </citation>
    <scope>NUCLEOTIDE SEQUENCE [LARGE SCALE GENOMIC DNA]</scope>
    <source>
        <strain evidence="8 9">DSM 27238</strain>
    </source>
</reference>
<accession>A0A3N4VLW1</accession>
<comment type="catalytic activity">
    <reaction evidence="7">
        <text>[glutaredoxin]-dithiol + arsenate + glutathione + H(+) = glutathionyl-S-S-[glutaredoxin] + arsenite + H2O</text>
        <dbReference type="Rhea" id="RHEA:22016"/>
        <dbReference type="Rhea" id="RHEA-COMP:10729"/>
        <dbReference type="Rhea" id="RHEA-COMP:17668"/>
        <dbReference type="ChEBI" id="CHEBI:15377"/>
        <dbReference type="ChEBI" id="CHEBI:15378"/>
        <dbReference type="ChEBI" id="CHEBI:29242"/>
        <dbReference type="ChEBI" id="CHEBI:29950"/>
        <dbReference type="ChEBI" id="CHEBI:48597"/>
        <dbReference type="ChEBI" id="CHEBI:57925"/>
        <dbReference type="ChEBI" id="CHEBI:146199"/>
        <dbReference type="EC" id="1.20.4.1"/>
    </reaction>
</comment>
<name>A0A3N4VLW1_9PAST</name>
<keyword evidence="3 7" id="KW-0560">Oxidoreductase</keyword>
<dbReference type="OrthoDB" id="9790554at2"/>
<dbReference type="NCBIfam" id="TIGR00014">
    <property type="entry name" value="arsC"/>
    <property type="match status" value="1"/>
</dbReference>
<dbReference type="EMBL" id="RKQP01000002">
    <property type="protein sequence ID" value="RPE83868.1"/>
    <property type="molecule type" value="Genomic_DNA"/>
</dbReference>
<dbReference type="PANTHER" id="PTHR30041">
    <property type="entry name" value="ARSENATE REDUCTASE"/>
    <property type="match status" value="1"/>
</dbReference>
<dbReference type="SUPFAM" id="SSF52833">
    <property type="entry name" value="Thioredoxin-like"/>
    <property type="match status" value="1"/>
</dbReference>
<dbReference type="InterPro" id="IPR006659">
    <property type="entry name" value="Arsenate_reductase"/>
</dbReference>
<keyword evidence="9" id="KW-1185">Reference proteome</keyword>
<evidence type="ECO:0000256" key="6">
    <source>
        <dbReference type="PROSITE-ProRule" id="PRU01282"/>
    </source>
</evidence>
<dbReference type="Pfam" id="PF03960">
    <property type="entry name" value="ArsC"/>
    <property type="match status" value="1"/>
</dbReference>
<evidence type="ECO:0000313" key="8">
    <source>
        <dbReference type="EMBL" id="RPE83868.1"/>
    </source>
</evidence>
<evidence type="ECO:0000313" key="9">
    <source>
        <dbReference type="Proteomes" id="UP000281691"/>
    </source>
</evidence>
<dbReference type="CDD" id="cd03034">
    <property type="entry name" value="ArsC_ArsC"/>
    <property type="match status" value="1"/>
</dbReference>
<evidence type="ECO:0000256" key="4">
    <source>
        <dbReference type="ARBA" id="ARBA00038969"/>
    </source>
</evidence>
<dbReference type="PANTHER" id="PTHR30041:SF5">
    <property type="entry name" value="ARSENATE REDUCTASE-RELATED"/>
    <property type="match status" value="1"/>
</dbReference>
<dbReference type="InterPro" id="IPR006660">
    <property type="entry name" value="Arsenate_reductase-like"/>
</dbReference>